<keyword evidence="1" id="KW-0732">Signal</keyword>
<dbReference type="RefSeq" id="WP_142904595.1">
    <property type="nucleotide sequence ID" value="NZ_ML660093.1"/>
</dbReference>
<dbReference type="EMBL" id="VHSG01000012">
    <property type="protein sequence ID" value="TQV78760.1"/>
    <property type="molecule type" value="Genomic_DNA"/>
</dbReference>
<name>A0A545TNF8_9GAMM</name>
<comment type="caution">
    <text evidence="2">The sequence shown here is derived from an EMBL/GenBank/DDBJ whole genome shotgun (WGS) entry which is preliminary data.</text>
</comment>
<reference evidence="2 3" key="1">
    <citation type="submission" date="2019-06" db="EMBL/GenBank/DDBJ databases">
        <title>Whole genome sequence for Cellvibrionaceae sp. R142.</title>
        <authorList>
            <person name="Wang G."/>
        </authorList>
    </citation>
    <scope>NUCLEOTIDE SEQUENCE [LARGE SCALE GENOMIC DNA]</scope>
    <source>
        <strain evidence="2 3">R142</strain>
    </source>
</reference>
<evidence type="ECO:0000313" key="2">
    <source>
        <dbReference type="EMBL" id="TQV78760.1"/>
    </source>
</evidence>
<feature type="signal peptide" evidence="1">
    <location>
        <begin position="1"/>
        <end position="23"/>
    </location>
</feature>
<protein>
    <submittedName>
        <fullName evidence="2">Uncharacterized protein</fullName>
    </submittedName>
</protein>
<keyword evidence="3" id="KW-1185">Reference proteome</keyword>
<dbReference type="AlphaFoldDB" id="A0A545TNF8"/>
<evidence type="ECO:0000256" key="1">
    <source>
        <dbReference type="SAM" id="SignalP"/>
    </source>
</evidence>
<evidence type="ECO:0000313" key="3">
    <source>
        <dbReference type="Proteomes" id="UP000319732"/>
    </source>
</evidence>
<accession>A0A545TNF8</accession>
<proteinExistence type="predicted"/>
<gene>
    <name evidence="2" type="ORF">FKG94_12115</name>
</gene>
<dbReference type="Proteomes" id="UP000319732">
    <property type="component" value="Unassembled WGS sequence"/>
</dbReference>
<feature type="chain" id="PRO_5021985576" evidence="1">
    <location>
        <begin position="24"/>
        <end position="90"/>
    </location>
</feature>
<sequence length="90" mass="9569">MNAARRFHSAWIASLLLVLALTAAQGHVHNDDLFAEPCAICALSDHADALVGGGYQPWILSGPLVFTAAPVDHTATERFGHYLPRAPPPA</sequence>
<organism evidence="2 3">
    <name type="scientific">Exilibacterium tricleocarpae</name>
    <dbReference type="NCBI Taxonomy" id="2591008"/>
    <lineage>
        <taxon>Bacteria</taxon>
        <taxon>Pseudomonadati</taxon>
        <taxon>Pseudomonadota</taxon>
        <taxon>Gammaproteobacteria</taxon>
        <taxon>Cellvibrionales</taxon>
        <taxon>Cellvibrionaceae</taxon>
        <taxon>Exilibacterium</taxon>
    </lineage>
</organism>